<evidence type="ECO:0000313" key="4">
    <source>
        <dbReference type="Proteomes" id="UP000800039"/>
    </source>
</evidence>
<dbReference type="AlphaFoldDB" id="A0A9P4L5N5"/>
<accession>A0A9P4L5N5</accession>
<organism evidence="3 4">
    <name type="scientific">Cucurbitaria berberidis CBS 394.84</name>
    <dbReference type="NCBI Taxonomy" id="1168544"/>
    <lineage>
        <taxon>Eukaryota</taxon>
        <taxon>Fungi</taxon>
        <taxon>Dikarya</taxon>
        <taxon>Ascomycota</taxon>
        <taxon>Pezizomycotina</taxon>
        <taxon>Dothideomycetes</taxon>
        <taxon>Pleosporomycetidae</taxon>
        <taxon>Pleosporales</taxon>
        <taxon>Pleosporineae</taxon>
        <taxon>Cucurbitariaceae</taxon>
        <taxon>Cucurbitaria</taxon>
    </lineage>
</organism>
<name>A0A9P4L5N5_9PLEO</name>
<proteinExistence type="predicted"/>
<evidence type="ECO:0000259" key="2">
    <source>
        <dbReference type="Pfam" id="PF14856"/>
    </source>
</evidence>
<evidence type="ECO:0000256" key="1">
    <source>
        <dbReference type="SAM" id="SignalP"/>
    </source>
</evidence>
<evidence type="ECO:0000313" key="3">
    <source>
        <dbReference type="EMBL" id="KAF1842870.1"/>
    </source>
</evidence>
<dbReference type="Pfam" id="PF14856">
    <property type="entry name" value="Hce2"/>
    <property type="match status" value="1"/>
</dbReference>
<comment type="caution">
    <text evidence="3">The sequence shown here is derived from an EMBL/GenBank/DDBJ whole genome shotgun (WGS) entry which is preliminary data.</text>
</comment>
<dbReference type="EMBL" id="ML976617">
    <property type="protein sequence ID" value="KAF1842870.1"/>
    <property type="molecule type" value="Genomic_DNA"/>
</dbReference>
<dbReference type="InterPro" id="IPR029226">
    <property type="entry name" value="Ecp2-like"/>
</dbReference>
<feature type="signal peptide" evidence="1">
    <location>
        <begin position="1"/>
        <end position="18"/>
    </location>
</feature>
<dbReference type="GeneID" id="63852884"/>
<feature type="chain" id="PRO_5040201927" description="Ecp2 effector protein-like domain-containing protein" evidence="1">
    <location>
        <begin position="19"/>
        <end position="148"/>
    </location>
</feature>
<protein>
    <recommendedName>
        <fullName evidence="2">Ecp2 effector protein-like domain-containing protein</fullName>
    </recommendedName>
</protein>
<dbReference type="RefSeq" id="XP_040785433.1">
    <property type="nucleotide sequence ID" value="XM_040935633.1"/>
</dbReference>
<dbReference type="OrthoDB" id="73875at2759"/>
<gene>
    <name evidence="3" type="ORF">K460DRAFT_387129</name>
</gene>
<keyword evidence="1" id="KW-0732">Signal</keyword>
<feature type="domain" description="Ecp2 effector protein-like" evidence="2">
    <location>
        <begin position="32"/>
        <end position="138"/>
    </location>
</feature>
<sequence>MLPQFILFSGLLATLTAAQLDYCAGNKNTVGHCETLSFIDRTTTASNPPLATECQDTCRGVFGDAGDWGVDFRDKPEGYRQNMLIYPCGFSIGRAPGQPLNYEFSMDNQDIADILDEVTKRFAPLHGGRVAAEGRVKCDGKEATWYVD</sequence>
<reference evidence="3" key="1">
    <citation type="submission" date="2020-01" db="EMBL/GenBank/DDBJ databases">
        <authorList>
            <consortium name="DOE Joint Genome Institute"/>
            <person name="Haridas S."/>
            <person name="Albert R."/>
            <person name="Binder M."/>
            <person name="Bloem J."/>
            <person name="Labutti K."/>
            <person name="Salamov A."/>
            <person name="Andreopoulos B."/>
            <person name="Baker S.E."/>
            <person name="Barry K."/>
            <person name="Bills G."/>
            <person name="Bluhm B.H."/>
            <person name="Cannon C."/>
            <person name="Castanera R."/>
            <person name="Culley D.E."/>
            <person name="Daum C."/>
            <person name="Ezra D."/>
            <person name="Gonzalez J.B."/>
            <person name="Henrissat B."/>
            <person name="Kuo A."/>
            <person name="Liang C."/>
            <person name="Lipzen A."/>
            <person name="Lutzoni F."/>
            <person name="Magnuson J."/>
            <person name="Mondo S."/>
            <person name="Nolan M."/>
            <person name="Ohm R."/>
            <person name="Pangilinan J."/>
            <person name="Park H.-J."/>
            <person name="Ramirez L."/>
            <person name="Alfaro M."/>
            <person name="Sun H."/>
            <person name="Tritt A."/>
            <person name="Yoshinaga Y."/>
            <person name="Zwiers L.-H."/>
            <person name="Turgeon B.G."/>
            <person name="Goodwin S.B."/>
            <person name="Spatafora J.W."/>
            <person name="Crous P.W."/>
            <person name="Grigoriev I.V."/>
        </authorList>
    </citation>
    <scope>NUCLEOTIDE SEQUENCE</scope>
    <source>
        <strain evidence="3">CBS 394.84</strain>
    </source>
</reference>
<keyword evidence="4" id="KW-1185">Reference proteome</keyword>
<dbReference type="Proteomes" id="UP000800039">
    <property type="component" value="Unassembled WGS sequence"/>
</dbReference>